<reference evidence="5" key="2">
    <citation type="submission" date="2020-09" db="EMBL/GenBank/DDBJ databases">
        <authorList>
            <person name="Sun Q."/>
            <person name="Zhou Y."/>
        </authorList>
    </citation>
    <scope>NUCLEOTIDE SEQUENCE</scope>
    <source>
        <strain evidence="5">CGMCC 1.15762</strain>
    </source>
</reference>
<dbReference type="PANTHER" id="PTHR43537:SF49">
    <property type="entry name" value="TRANSCRIPTIONAL REGULATORY PROTEIN"/>
    <property type="match status" value="1"/>
</dbReference>
<dbReference type="CDD" id="cd07377">
    <property type="entry name" value="WHTH_GntR"/>
    <property type="match status" value="1"/>
</dbReference>
<dbReference type="SUPFAM" id="SSF48008">
    <property type="entry name" value="GntR ligand-binding domain-like"/>
    <property type="match status" value="1"/>
</dbReference>
<dbReference type="SUPFAM" id="SSF46785">
    <property type="entry name" value="Winged helix' DNA-binding domain"/>
    <property type="match status" value="1"/>
</dbReference>
<organism evidence="5 6">
    <name type="scientific">Salipiger pallidus</name>
    <dbReference type="NCBI Taxonomy" id="1775170"/>
    <lineage>
        <taxon>Bacteria</taxon>
        <taxon>Pseudomonadati</taxon>
        <taxon>Pseudomonadota</taxon>
        <taxon>Alphaproteobacteria</taxon>
        <taxon>Rhodobacterales</taxon>
        <taxon>Roseobacteraceae</taxon>
        <taxon>Salipiger</taxon>
    </lineage>
</organism>
<dbReference type="InterPro" id="IPR008920">
    <property type="entry name" value="TF_FadR/GntR_C"/>
</dbReference>
<name>A0A8J2ZGU4_9RHOB</name>
<evidence type="ECO:0000256" key="3">
    <source>
        <dbReference type="ARBA" id="ARBA00023163"/>
    </source>
</evidence>
<dbReference type="PROSITE" id="PS50949">
    <property type="entry name" value="HTH_GNTR"/>
    <property type="match status" value="1"/>
</dbReference>
<dbReference type="InterPro" id="IPR011711">
    <property type="entry name" value="GntR_C"/>
</dbReference>
<dbReference type="EMBL" id="BMJV01000001">
    <property type="protein sequence ID" value="GGG61516.1"/>
    <property type="molecule type" value="Genomic_DNA"/>
</dbReference>
<dbReference type="Gene3D" id="1.10.10.10">
    <property type="entry name" value="Winged helix-like DNA-binding domain superfamily/Winged helix DNA-binding domain"/>
    <property type="match status" value="1"/>
</dbReference>
<evidence type="ECO:0000256" key="1">
    <source>
        <dbReference type="ARBA" id="ARBA00023015"/>
    </source>
</evidence>
<dbReference type="AlphaFoldDB" id="A0A8J2ZGU4"/>
<dbReference type="GO" id="GO:0003700">
    <property type="term" value="F:DNA-binding transcription factor activity"/>
    <property type="evidence" value="ECO:0007669"/>
    <property type="project" value="InterPro"/>
</dbReference>
<keyword evidence="2" id="KW-0238">DNA-binding</keyword>
<keyword evidence="6" id="KW-1185">Reference proteome</keyword>
<evidence type="ECO:0000259" key="4">
    <source>
        <dbReference type="PROSITE" id="PS50949"/>
    </source>
</evidence>
<comment type="caution">
    <text evidence="5">The sequence shown here is derived from an EMBL/GenBank/DDBJ whole genome shotgun (WGS) entry which is preliminary data.</text>
</comment>
<dbReference type="SMART" id="SM00345">
    <property type="entry name" value="HTH_GNTR"/>
    <property type="match status" value="1"/>
</dbReference>
<sequence length="235" mass="25757">MYTYAMKRYTGSTGESQIVSDRTADQIFGSLLQEIVSGRLAPGEPLSEQPLAARFGVSRTPVREALHRLEQARLAERGTRRAFVVRQQSMDELERLFEAAGEIEGAIAALAALRMSEIERRQLAALLQEGEVTTDPEGYAALNLAFHAAIRTGARNDILAASLQDLNLRTFGWRDANFRADADRMATSHIEHAAIAEAIIGKDAQAARQHMRSHVATAFLVLAETLSAASSDRRP</sequence>
<dbReference type="Proteomes" id="UP000617145">
    <property type="component" value="Unassembled WGS sequence"/>
</dbReference>
<evidence type="ECO:0000313" key="6">
    <source>
        <dbReference type="Proteomes" id="UP000617145"/>
    </source>
</evidence>
<protein>
    <submittedName>
        <fullName evidence="5">GntR family transcriptional regulator</fullName>
    </submittedName>
</protein>
<keyword evidence="3" id="KW-0804">Transcription</keyword>
<accession>A0A8J2ZGU4</accession>
<evidence type="ECO:0000256" key="2">
    <source>
        <dbReference type="ARBA" id="ARBA00023125"/>
    </source>
</evidence>
<dbReference type="InterPro" id="IPR000524">
    <property type="entry name" value="Tscrpt_reg_HTH_GntR"/>
</dbReference>
<dbReference type="GO" id="GO:0003677">
    <property type="term" value="F:DNA binding"/>
    <property type="evidence" value="ECO:0007669"/>
    <property type="project" value="UniProtKB-KW"/>
</dbReference>
<dbReference type="InterPro" id="IPR036390">
    <property type="entry name" value="WH_DNA-bd_sf"/>
</dbReference>
<dbReference type="Gene3D" id="1.20.120.530">
    <property type="entry name" value="GntR ligand-binding domain-like"/>
    <property type="match status" value="1"/>
</dbReference>
<dbReference type="InterPro" id="IPR036388">
    <property type="entry name" value="WH-like_DNA-bd_sf"/>
</dbReference>
<dbReference type="Pfam" id="PF00392">
    <property type="entry name" value="GntR"/>
    <property type="match status" value="1"/>
</dbReference>
<dbReference type="SMART" id="SM00895">
    <property type="entry name" value="FCD"/>
    <property type="match status" value="1"/>
</dbReference>
<keyword evidence="1" id="KW-0805">Transcription regulation</keyword>
<feature type="domain" description="HTH gntR-type" evidence="4">
    <location>
        <begin position="21"/>
        <end position="88"/>
    </location>
</feature>
<reference evidence="5" key="1">
    <citation type="journal article" date="2014" name="Int. J. Syst. Evol. Microbiol.">
        <title>Complete genome sequence of Corynebacterium casei LMG S-19264T (=DSM 44701T), isolated from a smear-ripened cheese.</title>
        <authorList>
            <consortium name="US DOE Joint Genome Institute (JGI-PGF)"/>
            <person name="Walter F."/>
            <person name="Albersmeier A."/>
            <person name="Kalinowski J."/>
            <person name="Ruckert C."/>
        </authorList>
    </citation>
    <scope>NUCLEOTIDE SEQUENCE</scope>
    <source>
        <strain evidence="5">CGMCC 1.15762</strain>
    </source>
</reference>
<dbReference type="PANTHER" id="PTHR43537">
    <property type="entry name" value="TRANSCRIPTIONAL REGULATOR, GNTR FAMILY"/>
    <property type="match status" value="1"/>
</dbReference>
<dbReference type="Pfam" id="PF07729">
    <property type="entry name" value="FCD"/>
    <property type="match status" value="1"/>
</dbReference>
<evidence type="ECO:0000313" key="5">
    <source>
        <dbReference type="EMBL" id="GGG61516.1"/>
    </source>
</evidence>
<gene>
    <name evidence="5" type="ORF">GCM10011415_04550</name>
</gene>
<proteinExistence type="predicted"/>